<evidence type="ECO:0000313" key="3">
    <source>
        <dbReference type="Proteomes" id="UP001057455"/>
    </source>
</evidence>
<reference evidence="2" key="1">
    <citation type="submission" date="2019-12" db="EMBL/GenBank/DDBJ databases">
        <title>Genome sequence of Babesia ovis.</title>
        <authorList>
            <person name="Yamagishi J."/>
            <person name="Sevinc F."/>
            <person name="Xuan X."/>
        </authorList>
    </citation>
    <scope>NUCLEOTIDE SEQUENCE</scope>
    <source>
        <strain evidence="2">Selcuk</strain>
    </source>
</reference>
<dbReference type="AlphaFoldDB" id="A0A9W5WUD8"/>
<feature type="compositionally biased region" description="Basic and acidic residues" evidence="1">
    <location>
        <begin position="69"/>
        <end position="81"/>
    </location>
</feature>
<organism evidence="2 3">
    <name type="scientific">Babesia ovis</name>
    <dbReference type="NCBI Taxonomy" id="5869"/>
    <lineage>
        <taxon>Eukaryota</taxon>
        <taxon>Sar</taxon>
        <taxon>Alveolata</taxon>
        <taxon>Apicomplexa</taxon>
        <taxon>Aconoidasida</taxon>
        <taxon>Piroplasmida</taxon>
        <taxon>Babesiidae</taxon>
        <taxon>Babesia</taxon>
    </lineage>
</organism>
<keyword evidence="3" id="KW-1185">Reference proteome</keyword>
<gene>
    <name evidence="2" type="ORF">BaOVIS_012070</name>
</gene>
<proteinExistence type="predicted"/>
<evidence type="ECO:0000256" key="1">
    <source>
        <dbReference type="SAM" id="MobiDB-lite"/>
    </source>
</evidence>
<evidence type="ECO:0000313" key="2">
    <source>
        <dbReference type="EMBL" id="GFE53803.1"/>
    </source>
</evidence>
<protein>
    <submittedName>
        <fullName evidence="2">Uncharacterized protein</fullName>
    </submittedName>
</protein>
<dbReference type="Proteomes" id="UP001057455">
    <property type="component" value="Unassembled WGS sequence"/>
</dbReference>
<sequence>MVTVLAINCSSAISMAGDPTSATVDDNSIVLLWRSPSMMIGDVAASQTSLAESIDISPLCETGDASGGKSERDAQSNRGEDDCSMWDESSLGMVLTAESLGDTDWHVT</sequence>
<feature type="region of interest" description="Disordered" evidence="1">
    <location>
        <begin position="58"/>
        <end position="85"/>
    </location>
</feature>
<accession>A0A9W5WUD8</accession>
<dbReference type="EMBL" id="BLIY01000007">
    <property type="protein sequence ID" value="GFE53803.1"/>
    <property type="molecule type" value="Genomic_DNA"/>
</dbReference>
<comment type="caution">
    <text evidence="2">The sequence shown here is derived from an EMBL/GenBank/DDBJ whole genome shotgun (WGS) entry which is preliminary data.</text>
</comment>
<name>A0A9W5WUD8_BABOV</name>